<gene>
    <name evidence="1" type="ORF">H074_37058</name>
</gene>
<dbReference type="EMBL" id="AOHO01000080">
    <property type="protein sequence ID" value="EME51175.1"/>
    <property type="molecule type" value="Genomic_DNA"/>
</dbReference>
<dbReference type="PATRIC" id="fig|1284240.4.peg.7560"/>
<comment type="caution">
    <text evidence="1">The sequence shown here is derived from an EMBL/GenBank/DDBJ whole genome shotgun (WGS) entry which is preliminary data.</text>
</comment>
<evidence type="ECO:0000313" key="1">
    <source>
        <dbReference type="EMBL" id="EME51175.1"/>
    </source>
</evidence>
<sequence>MEGHTGVDHGRLVIEVRGAEPSPHLPPADSGWAAASPNTINLHPSSEWTITAAVRLEAWPAEPARGGPPDSDTSTIDASFEHPEIGARGFSAPGSETDFLHLGNPGHYQVRVHRWGGDQVDTIFNANPHDTIHRTENFLLQFWPSPADHQEVGSTVETATIPRDDVHAAIRNWAREL</sequence>
<dbReference type="Proteomes" id="UP000054226">
    <property type="component" value="Unassembled WGS sequence"/>
</dbReference>
<evidence type="ECO:0000313" key="2">
    <source>
        <dbReference type="Proteomes" id="UP000054226"/>
    </source>
</evidence>
<reference evidence="1 2" key="1">
    <citation type="journal article" date="2013" name="Genome Announc.">
        <title>Draft Genome Sequence of Amycolatopsis decaplanina Strain DSM 44594T.</title>
        <authorList>
            <person name="Kaur N."/>
            <person name="Kumar S."/>
            <person name="Bala M."/>
            <person name="Raghava G.P."/>
            <person name="Mayilraj S."/>
        </authorList>
    </citation>
    <scope>NUCLEOTIDE SEQUENCE [LARGE SCALE GENOMIC DNA]</scope>
    <source>
        <strain evidence="1 2">DSM 44594</strain>
    </source>
</reference>
<proteinExistence type="predicted"/>
<organism evidence="1 2">
    <name type="scientific">Amycolatopsis decaplanina DSM 44594</name>
    <dbReference type="NCBI Taxonomy" id="1284240"/>
    <lineage>
        <taxon>Bacteria</taxon>
        <taxon>Bacillati</taxon>
        <taxon>Actinomycetota</taxon>
        <taxon>Actinomycetes</taxon>
        <taxon>Pseudonocardiales</taxon>
        <taxon>Pseudonocardiaceae</taxon>
        <taxon>Amycolatopsis</taxon>
    </lineage>
</organism>
<protein>
    <submittedName>
        <fullName evidence="1">Uncharacterized protein</fullName>
    </submittedName>
</protein>
<keyword evidence="2" id="KW-1185">Reference proteome</keyword>
<name>M2XPS5_9PSEU</name>
<dbReference type="AlphaFoldDB" id="M2XPS5"/>
<accession>M2XPS5</accession>